<evidence type="ECO:0000313" key="2">
    <source>
        <dbReference type="EMBL" id="KDQ09817.1"/>
    </source>
</evidence>
<name>A0A067MDA5_BOTB1</name>
<dbReference type="AlphaFoldDB" id="A0A067MDA5"/>
<evidence type="ECO:0000313" key="3">
    <source>
        <dbReference type="Proteomes" id="UP000027195"/>
    </source>
</evidence>
<proteinExistence type="predicted"/>
<organism evidence="2 3">
    <name type="scientific">Botryobasidium botryosum (strain FD-172 SS1)</name>
    <dbReference type="NCBI Taxonomy" id="930990"/>
    <lineage>
        <taxon>Eukaryota</taxon>
        <taxon>Fungi</taxon>
        <taxon>Dikarya</taxon>
        <taxon>Basidiomycota</taxon>
        <taxon>Agaricomycotina</taxon>
        <taxon>Agaricomycetes</taxon>
        <taxon>Cantharellales</taxon>
        <taxon>Botryobasidiaceae</taxon>
        <taxon>Botryobasidium</taxon>
    </lineage>
</organism>
<dbReference type="InParanoid" id="A0A067MDA5"/>
<dbReference type="EMBL" id="KL198074">
    <property type="protein sequence ID" value="KDQ09817.1"/>
    <property type="molecule type" value="Genomic_DNA"/>
</dbReference>
<accession>A0A067MDA5</accession>
<gene>
    <name evidence="2" type="ORF">BOTBODRAFT_178729</name>
</gene>
<dbReference type="HOGENOM" id="CLU_1731168_0_0_1"/>
<sequence>MPAHALLAFSVHSQVEALSKCSQCKLPPPPFAFPPRAFTPPHPTHPLASPATPPLLTLPRHLTFRVPHLASRVPHLSPRVPRAPPISTPRRVPRAPPPVVSPSPLATSRPPTPVALCPVACPGPLPSLASSRWPRPIAIPASPRPLLSRVP</sequence>
<protein>
    <submittedName>
        <fullName evidence="2">Uncharacterized protein</fullName>
    </submittedName>
</protein>
<reference evidence="3" key="1">
    <citation type="journal article" date="2014" name="Proc. Natl. Acad. Sci. U.S.A.">
        <title>Extensive sampling of basidiomycete genomes demonstrates inadequacy of the white-rot/brown-rot paradigm for wood decay fungi.</title>
        <authorList>
            <person name="Riley R."/>
            <person name="Salamov A.A."/>
            <person name="Brown D.W."/>
            <person name="Nagy L.G."/>
            <person name="Floudas D."/>
            <person name="Held B.W."/>
            <person name="Levasseur A."/>
            <person name="Lombard V."/>
            <person name="Morin E."/>
            <person name="Otillar R."/>
            <person name="Lindquist E.A."/>
            <person name="Sun H."/>
            <person name="LaButti K.M."/>
            <person name="Schmutz J."/>
            <person name="Jabbour D."/>
            <person name="Luo H."/>
            <person name="Baker S.E."/>
            <person name="Pisabarro A.G."/>
            <person name="Walton J.D."/>
            <person name="Blanchette R.A."/>
            <person name="Henrissat B."/>
            <person name="Martin F."/>
            <person name="Cullen D."/>
            <person name="Hibbett D.S."/>
            <person name="Grigoriev I.V."/>
        </authorList>
    </citation>
    <scope>NUCLEOTIDE SEQUENCE [LARGE SCALE GENOMIC DNA]</scope>
    <source>
        <strain evidence="3">FD-172 SS1</strain>
    </source>
</reference>
<dbReference type="Proteomes" id="UP000027195">
    <property type="component" value="Unassembled WGS sequence"/>
</dbReference>
<evidence type="ECO:0000256" key="1">
    <source>
        <dbReference type="SAM" id="MobiDB-lite"/>
    </source>
</evidence>
<feature type="region of interest" description="Disordered" evidence="1">
    <location>
        <begin position="75"/>
        <end position="110"/>
    </location>
</feature>
<keyword evidence="3" id="KW-1185">Reference proteome</keyword>